<reference evidence="3" key="1">
    <citation type="submission" date="2018-09" db="EMBL/GenBank/DDBJ databases">
        <title>The complete genome of Acinetobacter sp. strain WCHAc010005.</title>
        <authorList>
            <person name="Hu Y."/>
            <person name="Long H."/>
            <person name="Feng Y."/>
            <person name="Zong Z."/>
        </authorList>
    </citation>
    <scope>NUCLEOTIDE SEQUENCE [LARGE SCALE GENOMIC DNA]</scope>
    <source>
        <strain evidence="3">WCHAc010005</strain>
    </source>
</reference>
<dbReference type="Gene3D" id="3.10.450.50">
    <property type="match status" value="1"/>
</dbReference>
<name>A0A3B7M1A5_9GAMM</name>
<dbReference type="Pfam" id="PF13474">
    <property type="entry name" value="SnoaL_3"/>
    <property type="match status" value="1"/>
</dbReference>
<dbReference type="KEGG" id="achi:CDG60_04795"/>
<dbReference type="SUPFAM" id="SSF54427">
    <property type="entry name" value="NTF2-like"/>
    <property type="match status" value="1"/>
</dbReference>
<organism evidence="2 3">
    <name type="scientific">Acinetobacter chinensis</name>
    <dbReference type="NCBI Taxonomy" id="2004650"/>
    <lineage>
        <taxon>Bacteria</taxon>
        <taxon>Pseudomonadati</taxon>
        <taxon>Pseudomonadota</taxon>
        <taxon>Gammaproteobacteria</taxon>
        <taxon>Moraxellales</taxon>
        <taxon>Moraxellaceae</taxon>
        <taxon>Acinetobacter</taxon>
    </lineage>
</organism>
<sequence length="146" mass="17501">MTVEITGDEQSAQEVLFKIKQWDHAICRMNIEEIIQLCAKDVTLFDVGSQLEGVMAYQEMWERYRPYFHDNIRVYRREIKVYAQPNLAFLRCYSKVDKIEIEQDNQVPWCRTTLCFEKLDGKWKVVHQHISMPVDFHTQKAVMLHF</sequence>
<dbReference type="EMBL" id="CP032134">
    <property type="protein sequence ID" value="AXY58361.1"/>
    <property type="molecule type" value="Genomic_DNA"/>
</dbReference>
<proteinExistence type="predicted"/>
<dbReference type="InterPro" id="IPR037401">
    <property type="entry name" value="SnoaL-like"/>
</dbReference>
<accession>A0A3B7M1A5</accession>
<evidence type="ECO:0000313" key="2">
    <source>
        <dbReference type="EMBL" id="AXY58361.1"/>
    </source>
</evidence>
<dbReference type="InterPro" id="IPR032710">
    <property type="entry name" value="NTF2-like_dom_sf"/>
</dbReference>
<dbReference type="Proteomes" id="UP000263753">
    <property type="component" value="Chromosome"/>
</dbReference>
<gene>
    <name evidence="2" type="ORF">CDG60_04795</name>
</gene>
<dbReference type="AlphaFoldDB" id="A0A3B7M1A5"/>
<evidence type="ECO:0000313" key="3">
    <source>
        <dbReference type="Proteomes" id="UP000263753"/>
    </source>
</evidence>
<feature type="domain" description="SnoaL-like" evidence="1">
    <location>
        <begin position="19"/>
        <end position="134"/>
    </location>
</feature>
<dbReference type="RefSeq" id="WP_087513447.1">
    <property type="nucleotide sequence ID" value="NZ_CP032134.1"/>
</dbReference>
<protein>
    <submittedName>
        <fullName evidence="2">DUF4440 domain-containing protein</fullName>
    </submittedName>
</protein>
<evidence type="ECO:0000259" key="1">
    <source>
        <dbReference type="Pfam" id="PF13474"/>
    </source>
</evidence>